<reference evidence="5" key="1">
    <citation type="submission" date="2025-08" db="UniProtKB">
        <authorList>
            <consortium name="RefSeq"/>
        </authorList>
    </citation>
    <scope>IDENTIFICATION</scope>
</reference>
<sequence>MIKNIVIFYVVVVCLFAEIHAKDCPFYSIKLVNVTKSYTTSYLVTYYGDCHFGSHCLLSRWETRVMNRTIEKPSLVRNPKCCERPGGKDDQARDRECMPHGIGAILLTDTTTKLGDPWLETTSTEEPQNTKNDSVDYDIGSVMTTEVNNGTAPSYRSNTSSAEINNNGAISSTTRLYNYSKAVYPRYKTFTERSYNSSLPDYPTYRLTTRKHYNGSIADYFRRTYGRPSVLRSEHYPRSRTTTEGTDMNKTVPNDVYERNDTKIKEDFSNLTHSFESLPDLNPPYNWNHGLHRRTHVYGKVSLTTSSTDTTTRRISTETMTLKERRIWIVITIILAFTALCLTLLVIRCILFKKHENKSRLNKEEDTQAANNIPPVVYATYAGTEAQDRTNGGYRVEQWEPNQQCSAA</sequence>
<evidence type="ECO:0000313" key="4">
    <source>
        <dbReference type="Proteomes" id="UP000322000"/>
    </source>
</evidence>
<dbReference type="KEGG" id="tnl:113491675"/>
<dbReference type="RefSeq" id="XP_026724562.1">
    <property type="nucleotide sequence ID" value="XM_026868761.1"/>
</dbReference>
<dbReference type="Proteomes" id="UP000322000">
    <property type="component" value="Chromosome 3"/>
</dbReference>
<feature type="compositionally biased region" description="Polar residues" evidence="1">
    <location>
        <begin position="239"/>
        <end position="252"/>
    </location>
</feature>
<evidence type="ECO:0000256" key="3">
    <source>
        <dbReference type="SAM" id="SignalP"/>
    </source>
</evidence>
<dbReference type="AlphaFoldDB" id="A0A7E5V8D7"/>
<evidence type="ECO:0000256" key="2">
    <source>
        <dbReference type="SAM" id="Phobius"/>
    </source>
</evidence>
<feature type="chain" id="PRO_5028899572" evidence="3">
    <location>
        <begin position="22"/>
        <end position="408"/>
    </location>
</feature>
<keyword evidence="4" id="KW-1185">Reference proteome</keyword>
<protein>
    <submittedName>
        <fullName evidence="5">Uncharacterized protein LOC113491675 isoform X1</fullName>
    </submittedName>
</protein>
<feature type="transmembrane region" description="Helical" evidence="2">
    <location>
        <begin position="327"/>
        <end position="351"/>
    </location>
</feature>
<dbReference type="InParanoid" id="A0A7E5V8D7"/>
<evidence type="ECO:0000313" key="5">
    <source>
        <dbReference type="RefSeq" id="XP_026724562.1"/>
    </source>
</evidence>
<organism evidence="4 5">
    <name type="scientific">Trichoplusia ni</name>
    <name type="common">Cabbage looper</name>
    <dbReference type="NCBI Taxonomy" id="7111"/>
    <lineage>
        <taxon>Eukaryota</taxon>
        <taxon>Metazoa</taxon>
        <taxon>Ecdysozoa</taxon>
        <taxon>Arthropoda</taxon>
        <taxon>Hexapoda</taxon>
        <taxon>Insecta</taxon>
        <taxon>Pterygota</taxon>
        <taxon>Neoptera</taxon>
        <taxon>Endopterygota</taxon>
        <taxon>Lepidoptera</taxon>
        <taxon>Glossata</taxon>
        <taxon>Ditrysia</taxon>
        <taxon>Noctuoidea</taxon>
        <taxon>Noctuidae</taxon>
        <taxon>Plusiinae</taxon>
        <taxon>Trichoplusia</taxon>
    </lineage>
</organism>
<accession>A0A7E5V8D7</accession>
<name>A0A7E5V8D7_TRINI</name>
<dbReference type="GeneID" id="113491675"/>
<evidence type="ECO:0000256" key="1">
    <source>
        <dbReference type="SAM" id="MobiDB-lite"/>
    </source>
</evidence>
<keyword evidence="2" id="KW-1133">Transmembrane helix</keyword>
<keyword evidence="2" id="KW-0472">Membrane</keyword>
<feature type="region of interest" description="Disordered" evidence="1">
    <location>
        <begin position="234"/>
        <end position="254"/>
    </location>
</feature>
<keyword evidence="2" id="KW-0812">Transmembrane</keyword>
<gene>
    <name evidence="5" type="primary">LOC113491675</name>
</gene>
<proteinExistence type="predicted"/>
<feature type="signal peptide" evidence="3">
    <location>
        <begin position="1"/>
        <end position="21"/>
    </location>
</feature>
<dbReference type="OrthoDB" id="10626276at2759"/>
<keyword evidence="3" id="KW-0732">Signal</keyword>